<dbReference type="GO" id="GO:0050660">
    <property type="term" value="F:flavin adenine dinucleotide binding"/>
    <property type="evidence" value="ECO:0007669"/>
    <property type="project" value="InterPro"/>
</dbReference>
<evidence type="ECO:0000256" key="3">
    <source>
        <dbReference type="ARBA" id="ARBA00022630"/>
    </source>
</evidence>
<protein>
    <submittedName>
        <fullName evidence="8">Acyl-CoA/acyl-ACP dehydrogenase</fullName>
    </submittedName>
</protein>
<sequence length="372" mass="39644">MNFDFSQDEKMLRDQVARFLSDQCSSKTVRSVLEGNAAYATEVWDGLVSMGLTGTAIPENYGGVGAGYLSLCLVAEQLGAFLAPTPFSSSVYLATEALMLFGSDAQKDHWLPKLAAGETIGTLAVVETVAQTTAETIELRFSAGQLTGKKLIVADGGVSDFAIVLARNSAGGLGLYLCDLQAGGVVKTAVDTVDPSRNSTSLEFNGCPAELLGTEADGWAQLATVYDRAAVLFAFEQLGGAQSALNMAVDYAKQRFAFGRPIGSFQGLKHMMADMYVALKLAESNCYYAAWALSTNSPDLPLAAATARVSATQAFQLCARDNIQVHGGMGFTWEFDCHLYYRRSNYLTLQLGGLTEWEDKLVSSLANGEAAA</sequence>
<dbReference type="Proteomes" id="UP000754644">
    <property type="component" value="Unassembled WGS sequence"/>
</dbReference>
<evidence type="ECO:0000259" key="7">
    <source>
        <dbReference type="Pfam" id="PF02771"/>
    </source>
</evidence>
<dbReference type="AlphaFoldDB" id="A0A973A9L3"/>
<evidence type="ECO:0000313" key="9">
    <source>
        <dbReference type="Proteomes" id="UP000754644"/>
    </source>
</evidence>
<dbReference type="InterPro" id="IPR036250">
    <property type="entry name" value="AcylCo_DH-like_C"/>
</dbReference>
<dbReference type="InterPro" id="IPR009100">
    <property type="entry name" value="AcylCoA_DH/oxidase_NM_dom_sf"/>
</dbReference>
<dbReference type="EMBL" id="JABMOJ010000351">
    <property type="protein sequence ID" value="NQV65582.1"/>
    <property type="molecule type" value="Genomic_DNA"/>
</dbReference>
<dbReference type="Pfam" id="PF00441">
    <property type="entry name" value="Acyl-CoA_dh_1"/>
    <property type="match status" value="1"/>
</dbReference>
<dbReference type="PANTHER" id="PTHR43884:SF20">
    <property type="entry name" value="ACYL-COA DEHYDROGENASE FADE28"/>
    <property type="match status" value="1"/>
</dbReference>
<evidence type="ECO:0000259" key="6">
    <source>
        <dbReference type="Pfam" id="PF00441"/>
    </source>
</evidence>
<comment type="cofactor">
    <cofactor evidence="1">
        <name>FAD</name>
        <dbReference type="ChEBI" id="CHEBI:57692"/>
    </cofactor>
</comment>
<dbReference type="Pfam" id="PF02771">
    <property type="entry name" value="Acyl-CoA_dh_N"/>
    <property type="match status" value="1"/>
</dbReference>
<dbReference type="InterPro" id="IPR009075">
    <property type="entry name" value="AcylCo_DH/oxidase_C"/>
</dbReference>
<comment type="similarity">
    <text evidence="2">Belongs to the acyl-CoA dehydrogenase family.</text>
</comment>
<dbReference type="InterPro" id="IPR013786">
    <property type="entry name" value="AcylCoA_DH/ox_N"/>
</dbReference>
<keyword evidence="5" id="KW-0560">Oxidoreductase</keyword>
<feature type="domain" description="Acyl-CoA dehydrogenase/oxidase C-terminal" evidence="6">
    <location>
        <begin position="217"/>
        <end position="349"/>
    </location>
</feature>
<gene>
    <name evidence="8" type="ORF">HQ497_09475</name>
</gene>
<evidence type="ECO:0000256" key="5">
    <source>
        <dbReference type="ARBA" id="ARBA00023002"/>
    </source>
</evidence>
<dbReference type="GO" id="GO:0003995">
    <property type="term" value="F:acyl-CoA dehydrogenase activity"/>
    <property type="evidence" value="ECO:0007669"/>
    <property type="project" value="TreeGrafter"/>
</dbReference>
<proteinExistence type="inferred from homology"/>
<evidence type="ECO:0000313" key="8">
    <source>
        <dbReference type="EMBL" id="NQV65582.1"/>
    </source>
</evidence>
<keyword evidence="3" id="KW-0285">Flavoprotein</keyword>
<organism evidence="8 9">
    <name type="scientific">SAR86 cluster bacterium</name>
    <dbReference type="NCBI Taxonomy" id="2030880"/>
    <lineage>
        <taxon>Bacteria</taxon>
        <taxon>Pseudomonadati</taxon>
        <taxon>Pseudomonadota</taxon>
        <taxon>Gammaproteobacteria</taxon>
        <taxon>SAR86 cluster</taxon>
    </lineage>
</organism>
<dbReference type="InterPro" id="IPR037069">
    <property type="entry name" value="AcylCoA_DH/ox_N_sf"/>
</dbReference>
<keyword evidence="4" id="KW-0274">FAD</keyword>
<dbReference type="SUPFAM" id="SSF56645">
    <property type="entry name" value="Acyl-CoA dehydrogenase NM domain-like"/>
    <property type="match status" value="1"/>
</dbReference>
<dbReference type="SUPFAM" id="SSF47203">
    <property type="entry name" value="Acyl-CoA dehydrogenase C-terminal domain-like"/>
    <property type="match status" value="1"/>
</dbReference>
<evidence type="ECO:0000256" key="2">
    <source>
        <dbReference type="ARBA" id="ARBA00009347"/>
    </source>
</evidence>
<evidence type="ECO:0000256" key="1">
    <source>
        <dbReference type="ARBA" id="ARBA00001974"/>
    </source>
</evidence>
<evidence type="ECO:0000256" key="4">
    <source>
        <dbReference type="ARBA" id="ARBA00022827"/>
    </source>
</evidence>
<reference evidence="8" key="1">
    <citation type="submission" date="2020-05" db="EMBL/GenBank/DDBJ databases">
        <title>Sulfur intermediates as new biogeochemical hubs in an aquatic model microbial ecosystem.</title>
        <authorList>
            <person name="Vigneron A."/>
        </authorList>
    </citation>
    <scope>NUCLEOTIDE SEQUENCE</scope>
    <source>
        <strain evidence="8">Bin.250</strain>
    </source>
</reference>
<dbReference type="PANTHER" id="PTHR43884">
    <property type="entry name" value="ACYL-COA DEHYDROGENASE"/>
    <property type="match status" value="1"/>
</dbReference>
<name>A0A973A9L3_9GAMM</name>
<feature type="domain" description="Acyl-CoA dehydrogenase/oxidase N-terminal" evidence="7">
    <location>
        <begin position="6"/>
        <end position="118"/>
    </location>
</feature>
<comment type="caution">
    <text evidence="8">The sequence shown here is derived from an EMBL/GenBank/DDBJ whole genome shotgun (WGS) entry which is preliminary data.</text>
</comment>
<accession>A0A973A9L3</accession>
<dbReference type="Gene3D" id="1.20.140.10">
    <property type="entry name" value="Butyryl-CoA Dehydrogenase, subunit A, domain 3"/>
    <property type="match status" value="1"/>
</dbReference>
<dbReference type="Gene3D" id="1.10.540.10">
    <property type="entry name" value="Acyl-CoA dehydrogenase/oxidase, N-terminal domain"/>
    <property type="match status" value="1"/>
</dbReference>